<dbReference type="Proteomes" id="UP000832034">
    <property type="component" value="Chromosome"/>
</dbReference>
<protein>
    <submittedName>
        <fullName evidence="1">Uncharacterized protein</fullName>
    </submittedName>
</protein>
<gene>
    <name evidence="1" type="ORF">LVJ81_06375</name>
</gene>
<name>A0ABY4ED51_VITST</name>
<dbReference type="EMBL" id="CP091512">
    <property type="protein sequence ID" value="UOO93646.1"/>
    <property type="molecule type" value="Genomic_DNA"/>
</dbReference>
<reference evidence="1" key="1">
    <citation type="submission" date="2021-12" db="EMBL/GenBank/DDBJ databases">
        <authorList>
            <person name="Veyrier F.J."/>
        </authorList>
    </citation>
    <scope>NUCLEOTIDE SEQUENCE</scope>
    <source>
        <strain evidence="1">SAG 1488-6</strain>
    </source>
</reference>
<accession>A0ABY4ED51</accession>
<proteinExistence type="predicted"/>
<evidence type="ECO:0000313" key="2">
    <source>
        <dbReference type="Proteomes" id="UP000832034"/>
    </source>
</evidence>
<keyword evidence="2" id="KW-1185">Reference proteome</keyword>
<sequence length="77" mass="8517">MQQITLTAQEAVKVQDLNVAWMQKWLNVHGAYPALIVDGDGGSLTRAAIIQLFANKNAMPILEFQLQHIAEQLGDTK</sequence>
<evidence type="ECO:0000313" key="1">
    <source>
        <dbReference type="EMBL" id="UOO93646.1"/>
    </source>
</evidence>
<organism evidence="1 2">
    <name type="scientific">Vitreoscilla stercoraria</name>
    <dbReference type="NCBI Taxonomy" id="61"/>
    <lineage>
        <taxon>Bacteria</taxon>
        <taxon>Pseudomonadati</taxon>
        <taxon>Pseudomonadota</taxon>
        <taxon>Betaproteobacteria</taxon>
        <taxon>Neisseriales</taxon>
        <taxon>Neisseriaceae</taxon>
        <taxon>Vitreoscilla</taxon>
    </lineage>
</organism>
<dbReference type="RefSeq" id="WP_019957858.1">
    <property type="nucleotide sequence ID" value="NZ_CP091512.1"/>
</dbReference>
<reference evidence="1" key="2">
    <citation type="journal article" date="2022" name="Res Sq">
        <title>Evolution of multicellular longitudinally dividing oral cavity symbionts (Neisseriaceae).</title>
        <authorList>
            <person name="Nyongesa S."/>
            <person name="Weber P."/>
            <person name="Bernet E."/>
            <person name="Pullido F."/>
            <person name="Nieckarz M."/>
            <person name="Delaby M."/>
            <person name="Nieves C."/>
            <person name="Viehboeck T."/>
            <person name="Krause N."/>
            <person name="Rivera-Millot A."/>
            <person name="Nakamura A."/>
            <person name="Vischer N."/>
            <person name="VanNieuwenhze M."/>
            <person name="Brun Y."/>
            <person name="Cava F."/>
            <person name="Bulgheresi S."/>
            <person name="Veyrier F."/>
        </authorList>
    </citation>
    <scope>NUCLEOTIDE SEQUENCE</scope>
    <source>
        <strain evidence="1">SAG 1488-6</strain>
    </source>
</reference>